<dbReference type="Proteomes" id="UP000276133">
    <property type="component" value="Unassembled WGS sequence"/>
</dbReference>
<organism evidence="1 2">
    <name type="scientific">Brachionus plicatilis</name>
    <name type="common">Marine rotifer</name>
    <name type="synonym">Brachionus muelleri</name>
    <dbReference type="NCBI Taxonomy" id="10195"/>
    <lineage>
        <taxon>Eukaryota</taxon>
        <taxon>Metazoa</taxon>
        <taxon>Spiralia</taxon>
        <taxon>Gnathifera</taxon>
        <taxon>Rotifera</taxon>
        <taxon>Eurotatoria</taxon>
        <taxon>Monogononta</taxon>
        <taxon>Pseudotrocha</taxon>
        <taxon>Ploima</taxon>
        <taxon>Brachionidae</taxon>
        <taxon>Brachionus</taxon>
    </lineage>
</organism>
<comment type="caution">
    <text evidence="1">The sequence shown here is derived from an EMBL/GenBank/DDBJ whole genome shotgun (WGS) entry which is preliminary data.</text>
</comment>
<name>A0A3M7RED9_BRAPC</name>
<dbReference type="EMBL" id="REGN01003565">
    <property type="protein sequence ID" value="RNA21896.1"/>
    <property type="molecule type" value="Genomic_DNA"/>
</dbReference>
<keyword evidence="2" id="KW-1185">Reference proteome</keyword>
<evidence type="ECO:0000313" key="2">
    <source>
        <dbReference type="Proteomes" id="UP000276133"/>
    </source>
</evidence>
<protein>
    <submittedName>
        <fullName evidence="1">Uncharacterized protein</fullName>
    </submittedName>
</protein>
<reference evidence="1 2" key="1">
    <citation type="journal article" date="2018" name="Sci. Rep.">
        <title>Genomic signatures of local adaptation to the degree of environmental predictability in rotifers.</title>
        <authorList>
            <person name="Franch-Gras L."/>
            <person name="Hahn C."/>
            <person name="Garcia-Roger E.M."/>
            <person name="Carmona M.J."/>
            <person name="Serra M."/>
            <person name="Gomez A."/>
        </authorList>
    </citation>
    <scope>NUCLEOTIDE SEQUENCE [LARGE SCALE GENOMIC DNA]</scope>
    <source>
        <strain evidence="1">HYR1</strain>
    </source>
</reference>
<proteinExistence type="predicted"/>
<dbReference type="AlphaFoldDB" id="A0A3M7RED9"/>
<accession>A0A3M7RED9</accession>
<evidence type="ECO:0000313" key="1">
    <source>
        <dbReference type="EMBL" id="RNA21896.1"/>
    </source>
</evidence>
<gene>
    <name evidence="1" type="ORF">BpHYR1_020907</name>
</gene>
<sequence length="66" mass="7558">MIRLGAADSSVLGHDHRDHVVFKIPTANFLKRKCNITFDNIIHLLVLEIDHSNAHTVAYINLDFEF</sequence>